<accession>A0ABQ1RPM6</accession>
<reference evidence="3" key="1">
    <citation type="journal article" date="2019" name="Int. J. Syst. Evol. Microbiol.">
        <title>The Global Catalogue of Microorganisms (GCM) 10K type strain sequencing project: providing services to taxonomists for standard genome sequencing and annotation.</title>
        <authorList>
            <consortium name="The Broad Institute Genomics Platform"/>
            <consortium name="The Broad Institute Genome Sequencing Center for Infectious Disease"/>
            <person name="Wu L."/>
            <person name="Ma J."/>
        </authorList>
    </citation>
    <scope>NUCLEOTIDE SEQUENCE [LARGE SCALE GENOMIC DNA]</scope>
    <source>
        <strain evidence="3">CGMCC 1.12923</strain>
    </source>
</reference>
<keyword evidence="1" id="KW-1133">Transmembrane helix</keyword>
<name>A0ABQ1RPM6_9ALTE</name>
<sequence length="118" mass="12924">MERFYEDSATTALFISATALALVSGLASNVLLQFQDIFGGFGVGLPFWLGWVYGSYSYWWISATAMFVLFGFSFVPDIKRSSLFKHASTHIAMVGLVVASVLIVFSVLAIYLPVLHSA</sequence>
<proteinExistence type="predicted"/>
<feature type="transmembrane region" description="Helical" evidence="1">
    <location>
        <begin position="59"/>
        <end position="78"/>
    </location>
</feature>
<keyword evidence="3" id="KW-1185">Reference proteome</keyword>
<gene>
    <name evidence="2" type="ORF">GCM10011357_32000</name>
</gene>
<protein>
    <submittedName>
        <fullName evidence="2">Uncharacterized protein</fullName>
    </submittedName>
</protein>
<keyword evidence="1" id="KW-0472">Membrane</keyword>
<evidence type="ECO:0000313" key="2">
    <source>
        <dbReference type="EMBL" id="GGD74561.1"/>
    </source>
</evidence>
<evidence type="ECO:0000313" key="3">
    <source>
        <dbReference type="Proteomes" id="UP000614272"/>
    </source>
</evidence>
<comment type="caution">
    <text evidence="2">The sequence shown here is derived from an EMBL/GenBank/DDBJ whole genome shotgun (WGS) entry which is preliminary data.</text>
</comment>
<organism evidence="2 3">
    <name type="scientific">Lacimicrobium alkaliphilum</name>
    <dbReference type="NCBI Taxonomy" id="1526571"/>
    <lineage>
        <taxon>Bacteria</taxon>
        <taxon>Pseudomonadati</taxon>
        <taxon>Pseudomonadota</taxon>
        <taxon>Gammaproteobacteria</taxon>
        <taxon>Alteromonadales</taxon>
        <taxon>Alteromonadaceae</taxon>
        <taxon>Lacimicrobium</taxon>
    </lineage>
</organism>
<dbReference type="EMBL" id="BMGJ01000015">
    <property type="protein sequence ID" value="GGD74561.1"/>
    <property type="molecule type" value="Genomic_DNA"/>
</dbReference>
<feature type="transmembrane region" description="Helical" evidence="1">
    <location>
        <begin position="12"/>
        <end position="32"/>
    </location>
</feature>
<dbReference type="RefSeq" id="WP_099035926.1">
    <property type="nucleotide sequence ID" value="NZ_BMGJ01000015.1"/>
</dbReference>
<feature type="transmembrane region" description="Helical" evidence="1">
    <location>
        <begin position="90"/>
        <end position="112"/>
    </location>
</feature>
<evidence type="ECO:0000256" key="1">
    <source>
        <dbReference type="SAM" id="Phobius"/>
    </source>
</evidence>
<dbReference type="Proteomes" id="UP000614272">
    <property type="component" value="Unassembled WGS sequence"/>
</dbReference>
<keyword evidence="1" id="KW-0812">Transmembrane</keyword>